<dbReference type="AlphaFoldDB" id="A0A517ZVP1"/>
<comment type="similarity">
    <text evidence="1">Belongs to the peptidase S1C family.</text>
</comment>
<keyword evidence="4" id="KW-0677">Repeat</keyword>
<proteinExistence type="inferred from homology"/>
<keyword evidence="2 11" id="KW-0645">Protease</keyword>
<dbReference type="CDD" id="cd10839">
    <property type="entry name" value="cpPDZ1_DegP-like"/>
    <property type="match status" value="1"/>
</dbReference>
<feature type="active site" description="Charge relay system" evidence="7">
    <location>
        <position position="130"/>
    </location>
</feature>
<dbReference type="SUPFAM" id="SSF50494">
    <property type="entry name" value="Trypsin-like serine proteases"/>
    <property type="match status" value="1"/>
</dbReference>
<accession>A0A517ZVP1</accession>
<dbReference type="InterPro" id="IPR009003">
    <property type="entry name" value="Peptidase_S1_PA"/>
</dbReference>
<dbReference type="Pfam" id="PF13365">
    <property type="entry name" value="Trypsin_2"/>
    <property type="match status" value="1"/>
</dbReference>
<dbReference type="Gene3D" id="2.30.42.10">
    <property type="match status" value="2"/>
</dbReference>
<feature type="chain" id="PRO_5021956423" evidence="9">
    <location>
        <begin position="29"/>
        <end position="500"/>
    </location>
</feature>
<dbReference type="KEGG" id="sdyn:Mal52_50740"/>
<dbReference type="Pfam" id="PF13180">
    <property type="entry name" value="PDZ_2"/>
    <property type="match status" value="2"/>
</dbReference>
<dbReference type="GO" id="GO:0006508">
    <property type="term" value="P:proteolysis"/>
    <property type="evidence" value="ECO:0007669"/>
    <property type="project" value="UniProtKB-KW"/>
</dbReference>
<feature type="domain" description="PDZ" evidence="10">
    <location>
        <begin position="273"/>
        <end position="369"/>
    </location>
</feature>
<dbReference type="InterPro" id="IPR001940">
    <property type="entry name" value="Peptidase_S1C"/>
</dbReference>
<feature type="binding site" evidence="8">
    <location>
        <position position="130"/>
    </location>
    <ligand>
        <name>substrate</name>
    </ligand>
</feature>
<keyword evidence="12" id="KW-1185">Reference proteome</keyword>
<dbReference type="InterPro" id="IPR011782">
    <property type="entry name" value="Pept_S1C_Do"/>
</dbReference>
<evidence type="ECO:0000256" key="9">
    <source>
        <dbReference type="SAM" id="SignalP"/>
    </source>
</evidence>
<dbReference type="PROSITE" id="PS51257">
    <property type="entry name" value="PROKAR_LIPOPROTEIN"/>
    <property type="match status" value="1"/>
</dbReference>
<feature type="active site" description="Charge relay system" evidence="7">
    <location>
        <position position="234"/>
    </location>
</feature>
<feature type="signal peptide" evidence="9">
    <location>
        <begin position="1"/>
        <end position="28"/>
    </location>
</feature>
<organism evidence="11 12">
    <name type="scientific">Symmachiella dynata</name>
    <dbReference type="NCBI Taxonomy" id="2527995"/>
    <lineage>
        <taxon>Bacteria</taxon>
        <taxon>Pseudomonadati</taxon>
        <taxon>Planctomycetota</taxon>
        <taxon>Planctomycetia</taxon>
        <taxon>Planctomycetales</taxon>
        <taxon>Planctomycetaceae</taxon>
        <taxon>Symmachiella</taxon>
    </lineage>
</organism>
<dbReference type="PANTHER" id="PTHR22939">
    <property type="entry name" value="SERINE PROTEASE FAMILY S1C HTRA-RELATED"/>
    <property type="match status" value="1"/>
</dbReference>
<keyword evidence="5 11" id="KW-0378">Hydrolase</keyword>
<dbReference type="InterPro" id="IPR001478">
    <property type="entry name" value="PDZ"/>
</dbReference>
<feature type="binding site" evidence="8">
    <location>
        <begin position="232"/>
        <end position="234"/>
    </location>
    <ligand>
        <name>substrate</name>
    </ligand>
</feature>
<dbReference type="SUPFAM" id="SSF50156">
    <property type="entry name" value="PDZ domain-like"/>
    <property type="match status" value="2"/>
</dbReference>
<dbReference type="Gene3D" id="2.40.10.120">
    <property type="match status" value="1"/>
</dbReference>
<dbReference type="Proteomes" id="UP000319383">
    <property type="component" value="Chromosome"/>
</dbReference>
<evidence type="ECO:0000313" key="12">
    <source>
        <dbReference type="Proteomes" id="UP000319383"/>
    </source>
</evidence>
<dbReference type="EC" id="3.4.21.107" evidence="11"/>
<evidence type="ECO:0000256" key="4">
    <source>
        <dbReference type="ARBA" id="ARBA00022737"/>
    </source>
</evidence>
<evidence type="ECO:0000256" key="1">
    <source>
        <dbReference type="ARBA" id="ARBA00010541"/>
    </source>
</evidence>
<dbReference type="InterPro" id="IPR036034">
    <property type="entry name" value="PDZ_sf"/>
</dbReference>
<evidence type="ECO:0000256" key="8">
    <source>
        <dbReference type="PIRSR" id="PIRSR611782-2"/>
    </source>
</evidence>
<evidence type="ECO:0000256" key="6">
    <source>
        <dbReference type="ARBA" id="ARBA00022825"/>
    </source>
</evidence>
<evidence type="ECO:0000256" key="2">
    <source>
        <dbReference type="ARBA" id="ARBA00022670"/>
    </source>
</evidence>
<gene>
    <name evidence="11" type="primary">mucD_2</name>
    <name evidence="11" type="ORF">Mal52_50740</name>
</gene>
<dbReference type="SMART" id="SM00228">
    <property type="entry name" value="PDZ"/>
    <property type="match status" value="2"/>
</dbReference>
<feature type="active site" description="Charge relay system" evidence="7">
    <location>
        <position position="160"/>
    </location>
</feature>
<dbReference type="NCBIfam" id="TIGR02037">
    <property type="entry name" value="degP_htrA_DO"/>
    <property type="match status" value="1"/>
</dbReference>
<reference evidence="11 12" key="1">
    <citation type="submission" date="2019-02" db="EMBL/GenBank/DDBJ databases">
        <title>Deep-cultivation of Planctomycetes and their phenomic and genomic characterization uncovers novel biology.</title>
        <authorList>
            <person name="Wiegand S."/>
            <person name="Jogler M."/>
            <person name="Boedeker C."/>
            <person name="Pinto D."/>
            <person name="Vollmers J."/>
            <person name="Rivas-Marin E."/>
            <person name="Kohn T."/>
            <person name="Peeters S.H."/>
            <person name="Heuer A."/>
            <person name="Rast P."/>
            <person name="Oberbeckmann S."/>
            <person name="Bunk B."/>
            <person name="Jeske O."/>
            <person name="Meyerdierks A."/>
            <person name="Storesund J.E."/>
            <person name="Kallscheuer N."/>
            <person name="Luecker S."/>
            <person name="Lage O.M."/>
            <person name="Pohl T."/>
            <person name="Merkel B.J."/>
            <person name="Hornburger P."/>
            <person name="Mueller R.-W."/>
            <person name="Bruemmer F."/>
            <person name="Labrenz M."/>
            <person name="Spormann A.M."/>
            <person name="Op den Camp H."/>
            <person name="Overmann J."/>
            <person name="Amann R."/>
            <person name="Jetten M.S.M."/>
            <person name="Mascher T."/>
            <person name="Medema M.H."/>
            <person name="Devos D.P."/>
            <person name="Kaster A.-K."/>
            <person name="Ovreas L."/>
            <person name="Rohde M."/>
            <person name="Galperin M.Y."/>
            <person name="Jogler C."/>
        </authorList>
    </citation>
    <scope>NUCLEOTIDE SEQUENCE [LARGE SCALE GENOMIC DNA]</scope>
    <source>
        <strain evidence="11 12">Mal52</strain>
    </source>
</reference>
<sequence length="500" mass="53769" precursor="true">MTKIVRNGQWILALFGVACLVGAAAVMAQRESGADSPLAHAQNFSVAIRNASQKSMPSIVAIETTIKGGVAQGADIQELFKGTPFGEQFKNDPRYRQFFGQGGKRQMPRREGRGSGFVIDPSGIIMTNNHVVQDADKVVVRFQDGREYVAHDIKRDPSSDIAILKVDADHPLPALPLGDSEDIQVGDWVLAIGSPFGLDMSVTAGIISAKGRGQQIAEREYFLQTDAAVNPGNSGGPLINLNGEVVGVNAAISSRSGGYDGVSFAVPINMAKWVSQQLIANGTVQRAYLGIAIQPVDNDLADTLNITTREGALVSDVWPDTPAEKAKIQPGDVIISLNGRRVNGTPLLQRIVEELELGKSYPLKVMRDGKQVELTMVAEAMPEDFGKRRIVPVRDQQESAPESTEQNIVGMDVQKLTPELATQLGVSDENPHGVVITGVKPDSPADYANLRPGTVVEKVGQTAVSTPEEFAQAVKKNSTDKGVLLHVRRGDRKFFVVLKP</sequence>
<evidence type="ECO:0000259" key="10">
    <source>
        <dbReference type="PROSITE" id="PS50106"/>
    </source>
</evidence>
<evidence type="ECO:0000256" key="3">
    <source>
        <dbReference type="ARBA" id="ARBA00022729"/>
    </source>
</evidence>
<protein>
    <submittedName>
        <fullName evidence="11">Putative periplasmic serine endoprotease DegP-like</fullName>
        <ecNumber evidence="11">3.4.21.107</ecNumber>
    </submittedName>
</protein>
<dbReference type="PRINTS" id="PR00834">
    <property type="entry name" value="PROTEASES2C"/>
</dbReference>
<name>A0A517ZVP1_9PLAN</name>
<evidence type="ECO:0000313" key="11">
    <source>
        <dbReference type="EMBL" id="QDU46553.1"/>
    </source>
</evidence>
<evidence type="ECO:0000256" key="5">
    <source>
        <dbReference type="ARBA" id="ARBA00022801"/>
    </source>
</evidence>
<dbReference type="PANTHER" id="PTHR22939:SF129">
    <property type="entry name" value="SERINE PROTEASE HTRA2, MITOCHONDRIAL"/>
    <property type="match status" value="1"/>
</dbReference>
<keyword evidence="6" id="KW-0720">Serine protease</keyword>
<keyword evidence="3 9" id="KW-0732">Signal</keyword>
<dbReference type="GO" id="GO:0004252">
    <property type="term" value="F:serine-type endopeptidase activity"/>
    <property type="evidence" value="ECO:0007669"/>
    <property type="project" value="InterPro"/>
</dbReference>
<evidence type="ECO:0000256" key="7">
    <source>
        <dbReference type="PIRSR" id="PIRSR611782-1"/>
    </source>
</evidence>
<dbReference type="EMBL" id="CP036276">
    <property type="protein sequence ID" value="QDU46553.1"/>
    <property type="molecule type" value="Genomic_DNA"/>
</dbReference>
<feature type="binding site" evidence="8">
    <location>
        <position position="160"/>
    </location>
    <ligand>
        <name>substrate</name>
    </ligand>
</feature>
<dbReference type="PROSITE" id="PS50106">
    <property type="entry name" value="PDZ"/>
    <property type="match status" value="1"/>
</dbReference>
<dbReference type="RefSeq" id="WP_197534435.1">
    <property type="nucleotide sequence ID" value="NZ_CP036276.1"/>
</dbReference>